<feature type="compositionally biased region" description="Polar residues" evidence="2">
    <location>
        <begin position="46"/>
        <end position="60"/>
    </location>
</feature>
<evidence type="ECO:0000256" key="2">
    <source>
        <dbReference type="SAM" id="MobiDB-lite"/>
    </source>
</evidence>
<evidence type="ECO:0000313" key="3">
    <source>
        <dbReference type="EMBL" id="PWZ03071.1"/>
    </source>
</evidence>
<keyword evidence="4" id="KW-1185">Reference proteome</keyword>
<dbReference type="Proteomes" id="UP000246740">
    <property type="component" value="Unassembled WGS sequence"/>
</dbReference>
<keyword evidence="1" id="KW-0175">Coiled coil</keyword>
<gene>
    <name evidence="3" type="ORF">BCV70DRAFT_197307</name>
</gene>
<evidence type="ECO:0000313" key="4">
    <source>
        <dbReference type="Proteomes" id="UP000246740"/>
    </source>
</evidence>
<sequence length="489" mass="53535">MSDGVSLRSSGRWSRSKVEPTTLSSVHRSPQEKWQRVAGMAAAQESAESSPGRTDPTSTIANNPAEANATAAAAATPPTTTRSASRLGMAASSLRQSQGLEQHEEWIGDVNRAILERDLKSSQEARRVQQHVKDGDYLLPVSDMHIASAHWTREDEPAPPSLSSAADQIAQGKTKIETKQPQGSQQPQQTKYQYPISDQFKDLEDIFMAAWDDGYGIAAAKPMPAKASAKSGSSVTKGSHVDSQADPDEIPITWTRASTHAPGKPVSITAENDVVDDTVPIHWDRRSTITDELAGMILDHENRRDAETDGKVSSGSQESQKKRVEAVPTHSIECGEPEQSVYTDFIPEEPKVSPTRQRNEHVEGVGVIESAMSAAGGDGGATATATADATTTSELEADLLRKLEQKDEELSRQRRQLHDLQDRLDTLQESCYEQEDEAKRRSKAIRSRVGELEHHLALFTVWADEVHRRLGLESPSFLTQLTKLGKKKL</sequence>
<feature type="compositionally biased region" description="Low complexity" evidence="2">
    <location>
        <begin position="179"/>
        <end position="191"/>
    </location>
</feature>
<dbReference type="OrthoDB" id="2549157at2759"/>
<dbReference type="EMBL" id="KZ819188">
    <property type="protein sequence ID" value="PWZ03071.1"/>
    <property type="molecule type" value="Genomic_DNA"/>
</dbReference>
<feature type="compositionally biased region" description="Basic and acidic residues" evidence="2">
    <location>
        <begin position="300"/>
        <end position="310"/>
    </location>
</feature>
<dbReference type="InParanoid" id="A0A317Y0J4"/>
<protein>
    <submittedName>
        <fullName evidence="3">Uncharacterized protein</fullName>
    </submittedName>
</protein>
<name>A0A317Y0J4_9BASI</name>
<feature type="coiled-coil region" evidence="1">
    <location>
        <begin position="396"/>
        <end position="437"/>
    </location>
</feature>
<organism evidence="3 4">
    <name type="scientific">Testicularia cyperi</name>
    <dbReference type="NCBI Taxonomy" id="1882483"/>
    <lineage>
        <taxon>Eukaryota</taxon>
        <taxon>Fungi</taxon>
        <taxon>Dikarya</taxon>
        <taxon>Basidiomycota</taxon>
        <taxon>Ustilaginomycotina</taxon>
        <taxon>Ustilaginomycetes</taxon>
        <taxon>Ustilaginales</taxon>
        <taxon>Anthracoideaceae</taxon>
        <taxon>Testicularia</taxon>
    </lineage>
</organism>
<feature type="compositionally biased region" description="Polar residues" evidence="2">
    <location>
        <begin position="7"/>
        <end position="28"/>
    </location>
</feature>
<dbReference type="AlphaFoldDB" id="A0A317Y0J4"/>
<reference evidence="3 4" key="1">
    <citation type="journal article" date="2018" name="Mol. Biol. Evol.">
        <title>Broad Genomic Sampling Reveals a Smut Pathogenic Ancestry of the Fungal Clade Ustilaginomycotina.</title>
        <authorList>
            <person name="Kijpornyongpan T."/>
            <person name="Mondo S.J."/>
            <person name="Barry K."/>
            <person name="Sandor L."/>
            <person name="Lee J."/>
            <person name="Lipzen A."/>
            <person name="Pangilinan J."/>
            <person name="LaButti K."/>
            <person name="Hainaut M."/>
            <person name="Henrissat B."/>
            <person name="Grigoriev I.V."/>
            <person name="Spatafora J.W."/>
            <person name="Aime M.C."/>
        </authorList>
    </citation>
    <scope>NUCLEOTIDE SEQUENCE [LARGE SCALE GENOMIC DNA]</scope>
    <source>
        <strain evidence="3 4">MCA 3645</strain>
    </source>
</reference>
<feature type="region of interest" description="Disordered" evidence="2">
    <location>
        <begin position="300"/>
        <end position="330"/>
    </location>
</feature>
<evidence type="ECO:0000256" key="1">
    <source>
        <dbReference type="SAM" id="Coils"/>
    </source>
</evidence>
<feature type="region of interest" description="Disordered" evidence="2">
    <location>
        <begin position="1"/>
        <end position="104"/>
    </location>
</feature>
<feature type="compositionally biased region" description="Low complexity" evidence="2">
    <location>
        <begin position="61"/>
        <end position="81"/>
    </location>
</feature>
<feature type="region of interest" description="Disordered" evidence="2">
    <location>
        <begin position="152"/>
        <end position="191"/>
    </location>
</feature>
<accession>A0A317Y0J4</accession>
<proteinExistence type="predicted"/>